<sequence>MDDDASDEDEEPLVDRRARLAREAAPAAAKGLRRSERLQAKNTTPSGHRREVSDHVEDITTDSTEAHLGSQRTPTSGPRGDRDQTELRTSDFHGHRHGLSNTGVRGVSHGGGRVGDDTEHRPMEGARVESTEELHARLDREEEQRPEKLQREWEGRQEYMEDKHRIRDLETSAVVPDAGRVEHQVRTDPPAFVADASTPDTHTPLLSPEVSVDSVSAMGGDGGASEYGVPVVSNVIVGLYVVYTLQLDPPLSREPLDMEGDSGGMEEGTGADAEGDDEDGDAGRPARAHSAGSGRSS</sequence>
<reference evidence="2 3" key="1">
    <citation type="journal article" date="2018" name="Cell">
        <title>The Chara Genome: Secondary Complexity and Implications for Plant Terrestrialization.</title>
        <authorList>
            <person name="Nishiyama T."/>
            <person name="Sakayama H."/>
            <person name="Vries J.D."/>
            <person name="Buschmann H."/>
            <person name="Saint-Marcoux D."/>
            <person name="Ullrich K.K."/>
            <person name="Haas F.B."/>
            <person name="Vanderstraeten L."/>
            <person name="Becker D."/>
            <person name="Lang D."/>
            <person name="Vosolsobe S."/>
            <person name="Rombauts S."/>
            <person name="Wilhelmsson P.K.I."/>
            <person name="Janitza P."/>
            <person name="Kern R."/>
            <person name="Heyl A."/>
            <person name="Rumpler F."/>
            <person name="Villalobos L.I.A.C."/>
            <person name="Clay J.M."/>
            <person name="Skokan R."/>
            <person name="Toyoda A."/>
            <person name="Suzuki Y."/>
            <person name="Kagoshima H."/>
            <person name="Schijlen E."/>
            <person name="Tajeshwar N."/>
            <person name="Catarino B."/>
            <person name="Hetherington A.J."/>
            <person name="Saltykova A."/>
            <person name="Bonnot C."/>
            <person name="Breuninger H."/>
            <person name="Symeonidi A."/>
            <person name="Radhakrishnan G.V."/>
            <person name="Van Nieuwerburgh F."/>
            <person name="Deforce D."/>
            <person name="Chang C."/>
            <person name="Karol K.G."/>
            <person name="Hedrich R."/>
            <person name="Ulvskov P."/>
            <person name="Glockner G."/>
            <person name="Delwiche C.F."/>
            <person name="Petrasek J."/>
            <person name="Van de Peer Y."/>
            <person name="Friml J."/>
            <person name="Beilby M."/>
            <person name="Dolan L."/>
            <person name="Kohara Y."/>
            <person name="Sugano S."/>
            <person name="Fujiyama A."/>
            <person name="Delaux P.-M."/>
            <person name="Quint M."/>
            <person name="TheiBen G."/>
            <person name="Hagemann M."/>
            <person name="Harholt J."/>
            <person name="Dunand C."/>
            <person name="Zachgo S."/>
            <person name="Langdale J."/>
            <person name="Maumus F."/>
            <person name="Straeten D.V.D."/>
            <person name="Gould S.B."/>
            <person name="Rensing S.A."/>
        </authorList>
    </citation>
    <scope>NUCLEOTIDE SEQUENCE [LARGE SCALE GENOMIC DNA]</scope>
    <source>
        <strain evidence="2 3">S276</strain>
    </source>
</reference>
<feature type="compositionally biased region" description="Basic and acidic residues" evidence="1">
    <location>
        <begin position="114"/>
        <end position="170"/>
    </location>
</feature>
<feature type="compositionally biased region" description="Basic and acidic residues" evidence="1">
    <location>
        <begin position="13"/>
        <end position="22"/>
    </location>
</feature>
<feature type="compositionally biased region" description="Basic and acidic residues" evidence="1">
    <location>
        <begin position="48"/>
        <end position="58"/>
    </location>
</feature>
<dbReference type="Proteomes" id="UP000265515">
    <property type="component" value="Unassembled WGS sequence"/>
</dbReference>
<feature type="region of interest" description="Disordered" evidence="1">
    <location>
        <begin position="1"/>
        <end position="207"/>
    </location>
</feature>
<evidence type="ECO:0000313" key="3">
    <source>
        <dbReference type="Proteomes" id="UP000265515"/>
    </source>
</evidence>
<evidence type="ECO:0000256" key="1">
    <source>
        <dbReference type="SAM" id="MobiDB-lite"/>
    </source>
</evidence>
<protein>
    <submittedName>
        <fullName evidence="2">Uncharacterized protein</fullName>
    </submittedName>
</protein>
<proteinExistence type="predicted"/>
<feature type="region of interest" description="Disordered" evidence="1">
    <location>
        <begin position="249"/>
        <end position="297"/>
    </location>
</feature>
<accession>A0A388M2T7</accession>
<evidence type="ECO:0000313" key="2">
    <source>
        <dbReference type="EMBL" id="GBG88861.1"/>
    </source>
</evidence>
<feature type="compositionally biased region" description="Low complexity" evidence="1">
    <location>
        <begin position="283"/>
        <end position="297"/>
    </location>
</feature>
<keyword evidence="3" id="KW-1185">Reference proteome</keyword>
<feature type="compositionally biased region" description="Acidic residues" evidence="1">
    <location>
        <begin position="1"/>
        <end position="12"/>
    </location>
</feature>
<name>A0A388M2T7_CHABU</name>
<dbReference type="Gramene" id="GBG88861">
    <property type="protein sequence ID" value="GBG88861"/>
    <property type="gene ID" value="CBR_g48473"/>
</dbReference>
<comment type="caution">
    <text evidence="2">The sequence shown here is derived from an EMBL/GenBank/DDBJ whole genome shotgun (WGS) entry which is preliminary data.</text>
</comment>
<dbReference type="AlphaFoldDB" id="A0A388M2T7"/>
<feature type="compositionally biased region" description="Basic and acidic residues" evidence="1">
    <location>
        <begin position="79"/>
        <end position="93"/>
    </location>
</feature>
<organism evidence="2 3">
    <name type="scientific">Chara braunii</name>
    <name type="common">Braun's stonewort</name>
    <dbReference type="NCBI Taxonomy" id="69332"/>
    <lineage>
        <taxon>Eukaryota</taxon>
        <taxon>Viridiplantae</taxon>
        <taxon>Streptophyta</taxon>
        <taxon>Charophyceae</taxon>
        <taxon>Charales</taxon>
        <taxon>Characeae</taxon>
        <taxon>Chara</taxon>
    </lineage>
</organism>
<dbReference type="EMBL" id="BFEA01000699">
    <property type="protein sequence ID" value="GBG88861.1"/>
    <property type="molecule type" value="Genomic_DNA"/>
</dbReference>
<gene>
    <name evidence="2" type="ORF">CBR_g48473</name>
</gene>